<dbReference type="RefSeq" id="WP_087998817.1">
    <property type="nucleotide sequence ID" value="NZ_BMHB01000001.1"/>
</dbReference>
<organism evidence="1 2">
    <name type="scientific">Gottfriedia solisilvae</name>
    <dbReference type="NCBI Taxonomy" id="1516104"/>
    <lineage>
        <taxon>Bacteria</taxon>
        <taxon>Bacillati</taxon>
        <taxon>Bacillota</taxon>
        <taxon>Bacilli</taxon>
        <taxon>Bacillales</taxon>
        <taxon>Bacillaceae</taxon>
        <taxon>Gottfriedia</taxon>
    </lineage>
</organism>
<dbReference type="AlphaFoldDB" id="A0A8J3ACB2"/>
<evidence type="ECO:0000313" key="1">
    <source>
        <dbReference type="EMBL" id="GGI10958.1"/>
    </source>
</evidence>
<dbReference type="Proteomes" id="UP000626244">
    <property type="component" value="Unassembled WGS sequence"/>
</dbReference>
<proteinExistence type="predicted"/>
<dbReference type="EMBL" id="BMHB01000001">
    <property type="protein sequence ID" value="GGI10958.1"/>
    <property type="molecule type" value="Genomic_DNA"/>
</dbReference>
<keyword evidence="2" id="KW-1185">Reference proteome</keyword>
<protein>
    <submittedName>
        <fullName evidence="1">Uncharacterized protein</fullName>
    </submittedName>
</protein>
<comment type="caution">
    <text evidence="1">The sequence shown here is derived from an EMBL/GenBank/DDBJ whole genome shotgun (WGS) entry which is preliminary data.</text>
</comment>
<evidence type="ECO:0000313" key="2">
    <source>
        <dbReference type="Proteomes" id="UP000626244"/>
    </source>
</evidence>
<reference evidence="2" key="1">
    <citation type="journal article" date="2019" name="Int. J. Syst. Evol. Microbiol.">
        <title>The Global Catalogue of Microorganisms (GCM) 10K type strain sequencing project: providing services to taxonomists for standard genome sequencing and annotation.</title>
        <authorList>
            <consortium name="The Broad Institute Genomics Platform"/>
            <consortium name="The Broad Institute Genome Sequencing Center for Infectious Disease"/>
            <person name="Wu L."/>
            <person name="Ma J."/>
        </authorList>
    </citation>
    <scope>NUCLEOTIDE SEQUENCE [LARGE SCALE GENOMIC DNA]</scope>
    <source>
        <strain evidence="2">CGMCC 1.14993</strain>
    </source>
</reference>
<dbReference type="OrthoDB" id="2624420at2"/>
<gene>
    <name evidence="1" type="ORF">GCM10007380_05420</name>
</gene>
<sequence length="182" mass="21532">MPNFKKYRVLFSLILLFYIWFLFLKSSFIVNGNNKENIEKVIQSVDWYNKKDSIEIIKIIDSKNDRFVAFLYNNNPAYIHFTKNEFGNYEVTYKEFRSNESLSTFTVDVSLDRILVITNNLNQIAKLNLRVNGINQIEDEMKVGKPSALLLEIDHLPKSIDNSYEFQYQFFDENGKQIITKE</sequence>
<name>A0A8J3ACB2_9BACI</name>
<accession>A0A8J3ACB2</accession>